<dbReference type="EMBL" id="LN852987">
    <property type="protein sequence ID" value="CRY94663.1"/>
    <property type="molecule type" value="Genomic_DNA"/>
</dbReference>
<evidence type="ECO:0008006" key="6">
    <source>
        <dbReference type="Google" id="ProtNLM"/>
    </source>
</evidence>
<dbReference type="GO" id="GO:0004803">
    <property type="term" value="F:transposase activity"/>
    <property type="evidence" value="ECO:0007669"/>
    <property type="project" value="InterPro"/>
</dbReference>
<dbReference type="AlphaFoldDB" id="A0A0H5PYN0"/>
<accession>A0A0H5PYN0</accession>
<evidence type="ECO:0000256" key="4">
    <source>
        <dbReference type="SAM" id="MobiDB-lite"/>
    </source>
</evidence>
<keyword evidence="2" id="KW-0238">DNA-binding</keyword>
<protein>
    <recommendedName>
        <fullName evidence="6">Mutator family transposase</fullName>
    </recommendedName>
</protein>
<proteinExistence type="predicted"/>
<evidence type="ECO:0000256" key="1">
    <source>
        <dbReference type="ARBA" id="ARBA00022578"/>
    </source>
</evidence>
<dbReference type="NCBIfam" id="NF033543">
    <property type="entry name" value="transpos_IS256"/>
    <property type="match status" value="1"/>
</dbReference>
<evidence type="ECO:0000256" key="2">
    <source>
        <dbReference type="ARBA" id="ARBA00023125"/>
    </source>
</evidence>
<dbReference type="Pfam" id="PF00872">
    <property type="entry name" value="Transposase_mut"/>
    <property type="match status" value="1"/>
</dbReference>
<evidence type="ECO:0000256" key="3">
    <source>
        <dbReference type="ARBA" id="ARBA00023172"/>
    </source>
</evidence>
<organism evidence="5">
    <name type="scientific">uncultured prokaryote</name>
    <dbReference type="NCBI Taxonomy" id="198431"/>
    <lineage>
        <taxon>unclassified sequences</taxon>
        <taxon>environmental samples</taxon>
    </lineage>
</organism>
<keyword evidence="3" id="KW-0233">DNA recombination</keyword>
<sequence>MGAHNIKQTTLSSELADLISSKQNELTREQVEAIGRILNSPSDSSTDTKAPVADSIVEPASKDIVKQLITKKMFNSVDGKPDLRNIRFELDQAIKSVYGEMLTMLIEAEMDAHIGAGKWGRVSAEETTSNDELGEASNESNEANPKEKRKYRNGSYGRKVRSSMGDLTIKFPRDRDSSFNSIVLPKGEKDTFAIEEQIWFLASQGNSARDIANTIERMMGCKVSHEYVNNVIAAFESRYNEWASRTLEAFYPFVFVDCLYLNVRNESGSTQNKPVYVILGINKDGHKDILDIAMSSTSSAETKSFWLERLDGLKKRGVKDILYISMDGVSGLEGGVKVMFPQATVQRCIVHLIRNSCEYVNTTERAEWCRDLKPLYSSADEASAEAAFDTFFAKWHPRNHIAAEYIAERFDKHMRPLYRHSSSVRKIMYTTNAIEATNSSFREVVKKGVFGGMKSVISMLLLRYTYHLKPKWDKRAVSNWPSVRCELLANPITADIAAKYFKR</sequence>
<dbReference type="GO" id="GO:0006313">
    <property type="term" value="P:DNA transposition"/>
    <property type="evidence" value="ECO:0007669"/>
    <property type="project" value="InterPro"/>
</dbReference>
<dbReference type="PANTHER" id="PTHR33217">
    <property type="entry name" value="TRANSPOSASE FOR INSERTION SEQUENCE ELEMENT IS1081"/>
    <property type="match status" value="1"/>
</dbReference>
<keyword evidence="1" id="KW-0815">Transposition</keyword>
<feature type="region of interest" description="Disordered" evidence="4">
    <location>
        <begin position="123"/>
        <end position="159"/>
    </location>
</feature>
<dbReference type="PANTHER" id="PTHR33217:SF8">
    <property type="entry name" value="MUTATOR FAMILY TRANSPOSASE"/>
    <property type="match status" value="1"/>
</dbReference>
<reference evidence="5" key="1">
    <citation type="submission" date="2015-06" db="EMBL/GenBank/DDBJ databases">
        <authorList>
            <person name="Joergensen T."/>
        </authorList>
    </citation>
    <scope>NUCLEOTIDE SEQUENCE</scope>
    <source>
        <strain evidence="5">RGRH0317</strain>
    </source>
</reference>
<reference evidence="5" key="2">
    <citation type="submission" date="2015-07" db="EMBL/GenBank/DDBJ databases">
        <title>Plasmids, circular viruses and viroids from rat gut.</title>
        <authorList>
            <person name="Jorgensen T.J."/>
            <person name="Hansen M.A."/>
            <person name="Xu Z."/>
            <person name="Tabak M.A."/>
            <person name="Sorensen S.J."/>
            <person name="Hansen L.H."/>
        </authorList>
    </citation>
    <scope>NUCLEOTIDE SEQUENCE</scope>
    <source>
        <strain evidence="5">RGRH0317</strain>
    </source>
</reference>
<dbReference type="InterPro" id="IPR001207">
    <property type="entry name" value="Transposase_mutator"/>
</dbReference>
<name>A0A0H5PYN0_9ZZZZ</name>
<evidence type="ECO:0000313" key="5">
    <source>
        <dbReference type="EMBL" id="CRY94663.1"/>
    </source>
</evidence>
<dbReference type="GO" id="GO:0003677">
    <property type="term" value="F:DNA binding"/>
    <property type="evidence" value="ECO:0007669"/>
    <property type="project" value="UniProtKB-KW"/>
</dbReference>